<keyword evidence="2" id="KW-1133">Transmembrane helix</keyword>
<dbReference type="RefSeq" id="WP_120780146.1">
    <property type="nucleotide sequence ID" value="NZ_JBHLUP010000002.1"/>
</dbReference>
<gene>
    <name evidence="3" type="ORF">D7193_15365</name>
</gene>
<dbReference type="Proteomes" id="UP000279968">
    <property type="component" value="Unassembled WGS sequence"/>
</dbReference>
<organism evidence="3 4">
    <name type="scientific">Micromonospora costi</name>
    <dbReference type="NCBI Taxonomy" id="1530042"/>
    <lineage>
        <taxon>Bacteria</taxon>
        <taxon>Bacillati</taxon>
        <taxon>Actinomycetota</taxon>
        <taxon>Actinomycetes</taxon>
        <taxon>Micromonosporales</taxon>
        <taxon>Micromonosporaceae</taxon>
        <taxon>Micromonospora</taxon>
    </lineage>
</organism>
<dbReference type="OrthoDB" id="3403488at2"/>
<keyword evidence="4" id="KW-1185">Reference proteome</keyword>
<proteinExistence type="predicted"/>
<keyword evidence="2" id="KW-0472">Membrane</keyword>
<evidence type="ECO:0000313" key="3">
    <source>
        <dbReference type="EMBL" id="RKN55963.1"/>
    </source>
</evidence>
<name>A0A3B0A6F8_9ACTN</name>
<protein>
    <submittedName>
        <fullName evidence="3">Uncharacterized protein</fullName>
    </submittedName>
</protein>
<feature type="coiled-coil region" evidence="1">
    <location>
        <begin position="61"/>
        <end position="95"/>
    </location>
</feature>
<evidence type="ECO:0000313" key="4">
    <source>
        <dbReference type="Proteomes" id="UP000279968"/>
    </source>
</evidence>
<evidence type="ECO:0000256" key="1">
    <source>
        <dbReference type="SAM" id="Coils"/>
    </source>
</evidence>
<dbReference type="AlphaFoldDB" id="A0A3B0A6F8"/>
<comment type="caution">
    <text evidence="3">The sequence shown here is derived from an EMBL/GenBank/DDBJ whole genome shotgun (WGS) entry which is preliminary data.</text>
</comment>
<reference evidence="3 4" key="1">
    <citation type="journal article" date="2015" name="Int. J. Syst. Evol. Microbiol.">
        <title>Micromonospora costi sp. nov., isolated from a leaf of Costus speciosus.</title>
        <authorList>
            <person name="Thawai C."/>
        </authorList>
    </citation>
    <scope>NUCLEOTIDE SEQUENCE [LARGE SCALE GENOMIC DNA]</scope>
    <source>
        <strain evidence="3 4">CS1-12</strain>
    </source>
</reference>
<evidence type="ECO:0000256" key="2">
    <source>
        <dbReference type="SAM" id="Phobius"/>
    </source>
</evidence>
<keyword evidence="2" id="KW-0812">Transmembrane</keyword>
<accession>A0A3B0A6F8</accession>
<dbReference type="EMBL" id="RBAN01000002">
    <property type="protein sequence ID" value="RKN55963.1"/>
    <property type="molecule type" value="Genomic_DNA"/>
</dbReference>
<keyword evidence="1" id="KW-0175">Coiled coil</keyword>
<feature type="transmembrane region" description="Helical" evidence="2">
    <location>
        <begin position="15"/>
        <end position="40"/>
    </location>
</feature>
<sequence>MIWAADAPPAAGGSWVQTLITVIGLLGGAGGIAALAATLLQRRKIRADAADVITDTALTLVAPLRERVAELETEAAGARREATAARMQAEQANVEMSDLRTVVQELTGMLTRWRDEVLATAGAPDAEAALARLRIMVSAAHHHNGNVPPS</sequence>